<protein>
    <submittedName>
        <fullName evidence="1">Uncharacterized protein</fullName>
    </submittedName>
</protein>
<dbReference type="AlphaFoldDB" id="A0A0G0EPX9"/>
<evidence type="ECO:0000313" key="2">
    <source>
        <dbReference type="Proteomes" id="UP000034581"/>
    </source>
</evidence>
<organism evidence="1 2">
    <name type="scientific">candidate division CPR3 bacterium GW2011_GWF2_35_18</name>
    <dbReference type="NCBI Taxonomy" id="1618350"/>
    <lineage>
        <taxon>Bacteria</taxon>
        <taxon>Bacteria division CPR3</taxon>
    </lineage>
</organism>
<proteinExistence type="predicted"/>
<name>A0A0G0EPX9_UNCC3</name>
<dbReference type="STRING" id="1618350.UR67_C0007G0087"/>
<dbReference type="Proteomes" id="UP000034581">
    <property type="component" value="Unassembled WGS sequence"/>
</dbReference>
<reference evidence="1 2" key="1">
    <citation type="journal article" date="2015" name="Nature">
        <title>rRNA introns, odd ribosomes, and small enigmatic genomes across a large radiation of phyla.</title>
        <authorList>
            <person name="Brown C.T."/>
            <person name="Hug L.A."/>
            <person name="Thomas B.C."/>
            <person name="Sharon I."/>
            <person name="Castelle C.J."/>
            <person name="Singh A."/>
            <person name="Wilkins M.J."/>
            <person name="Williams K.H."/>
            <person name="Banfield J.F."/>
        </authorList>
    </citation>
    <scope>NUCLEOTIDE SEQUENCE [LARGE SCALE GENOMIC DNA]</scope>
</reference>
<dbReference type="EMBL" id="LBQB01000007">
    <property type="protein sequence ID" value="KKP69382.1"/>
    <property type="molecule type" value="Genomic_DNA"/>
</dbReference>
<comment type="caution">
    <text evidence="1">The sequence shown here is derived from an EMBL/GenBank/DDBJ whole genome shotgun (WGS) entry which is preliminary data.</text>
</comment>
<evidence type="ECO:0000313" key="1">
    <source>
        <dbReference type="EMBL" id="KKP69382.1"/>
    </source>
</evidence>
<gene>
    <name evidence="1" type="ORF">UR67_C0007G0087</name>
</gene>
<accession>A0A0G0EPX9</accession>
<sequence length="171" mass="20368">MTREEIIIQMMPFSSGIRHWLKKHPDFFAALKIIYPKRFIALLAIVISYSKLVPKDKIIGIFAYDYLSRPERFKQDFIVDINNKDQEFILYTRLPNRNYGKYVKDINEFFNKYSKGIYYKDSHHISFQDIPEELKPRAIEAQKLGKKLKLSGLRNLSQKEMENLELKLCDL</sequence>